<dbReference type="EMBL" id="ML178828">
    <property type="protein sequence ID" value="TFL00676.1"/>
    <property type="molecule type" value="Genomic_DNA"/>
</dbReference>
<feature type="region of interest" description="Disordered" evidence="6">
    <location>
        <begin position="1"/>
        <end position="64"/>
    </location>
</feature>
<feature type="binding site" evidence="4">
    <location>
        <position position="441"/>
    </location>
    <ligand>
        <name>S-adenosyl-L-methionine</name>
        <dbReference type="ChEBI" id="CHEBI:59789"/>
    </ligand>
</feature>
<dbReference type="PROSITE" id="PS01231">
    <property type="entry name" value="TRMA_2"/>
    <property type="match status" value="1"/>
</dbReference>
<dbReference type="GO" id="GO:0008033">
    <property type="term" value="P:tRNA processing"/>
    <property type="evidence" value="ECO:0007669"/>
    <property type="project" value="InterPro"/>
</dbReference>
<evidence type="ECO:0000256" key="6">
    <source>
        <dbReference type="SAM" id="MobiDB-lite"/>
    </source>
</evidence>
<dbReference type="InterPro" id="IPR012340">
    <property type="entry name" value="NA-bd_OB-fold"/>
</dbReference>
<keyword evidence="2 4" id="KW-0808">Transferase</keyword>
<dbReference type="Pfam" id="PF05958">
    <property type="entry name" value="tRNA_U5-meth_tr"/>
    <property type="match status" value="1"/>
</dbReference>
<evidence type="ECO:0000256" key="3">
    <source>
        <dbReference type="ARBA" id="ARBA00022691"/>
    </source>
</evidence>
<dbReference type="Gene3D" id="2.40.50.1070">
    <property type="match status" value="1"/>
</dbReference>
<dbReference type="InterPro" id="IPR025795">
    <property type="entry name" value="tRNA_(uracil-5-)_MeTrfase"/>
</dbReference>
<evidence type="ECO:0000256" key="1">
    <source>
        <dbReference type="ARBA" id="ARBA00022603"/>
    </source>
</evidence>
<dbReference type="Proteomes" id="UP000305067">
    <property type="component" value="Unassembled WGS sequence"/>
</dbReference>
<dbReference type="InterPro" id="IPR002792">
    <property type="entry name" value="TRAM_dom"/>
</dbReference>
<dbReference type="PROSITE" id="PS51687">
    <property type="entry name" value="SAM_MT_RNA_M5U"/>
    <property type="match status" value="1"/>
</dbReference>
<feature type="compositionally biased region" description="Low complexity" evidence="6">
    <location>
        <begin position="27"/>
        <end position="42"/>
    </location>
</feature>
<gene>
    <name evidence="8" type="ORF">BDV98DRAFT_593995</name>
</gene>
<dbReference type="GO" id="GO:0030697">
    <property type="term" value="F:tRNA (uracil(54)-C5)-methyltransferase activity, S-adenosyl methionine-dependent"/>
    <property type="evidence" value="ECO:0007669"/>
    <property type="project" value="InterPro"/>
</dbReference>
<reference evidence="8 9" key="1">
    <citation type="journal article" date="2019" name="Nat. Ecol. Evol.">
        <title>Megaphylogeny resolves global patterns of mushroom evolution.</title>
        <authorList>
            <person name="Varga T."/>
            <person name="Krizsan K."/>
            <person name="Foldi C."/>
            <person name="Dima B."/>
            <person name="Sanchez-Garcia M."/>
            <person name="Sanchez-Ramirez S."/>
            <person name="Szollosi G.J."/>
            <person name="Szarkandi J.G."/>
            <person name="Papp V."/>
            <person name="Albert L."/>
            <person name="Andreopoulos W."/>
            <person name="Angelini C."/>
            <person name="Antonin V."/>
            <person name="Barry K.W."/>
            <person name="Bougher N.L."/>
            <person name="Buchanan P."/>
            <person name="Buyck B."/>
            <person name="Bense V."/>
            <person name="Catcheside P."/>
            <person name="Chovatia M."/>
            <person name="Cooper J."/>
            <person name="Damon W."/>
            <person name="Desjardin D."/>
            <person name="Finy P."/>
            <person name="Geml J."/>
            <person name="Haridas S."/>
            <person name="Hughes K."/>
            <person name="Justo A."/>
            <person name="Karasinski D."/>
            <person name="Kautmanova I."/>
            <person name="Kiss B."/>
            <person name="Kocsube S."/>
            <person name="Kotiranta H."/>
            <person name="LaButti K.M."/>
            <person name="Lechner B.E."/>
            <person name="Liimatainen K."/>
            <person name="Lipzen A."/>
            <person name="Lukacs Z."/>
            <person name="Mihaltcheva S."/>
            <person name="Morgado L.N."/>
            <person name="Niskanen T."/>
            <person name="Noordeloos M.E."/>
            <person name="Ohm R.A."/>
            <person name="Ortiz-Santana B."/>
            <person name="Ovrebo C."/>
            <person name="Racz N."/>
            <person name="Riley R."/>
            <person name="Savchenko A."/>
            <person name="Shiryaev A."/>
            <person name="Soop K."/>
            <person name="Spirin V."/>
            <person name="Szebenyi C."/>
            <person name="Tomsovsky M."/>
            <person name="Tulloss R.E."/>
            <person name="Uehling J."/>
            <person name="Grigoriev I.V."/>
            <person name="Vagvolgyi C."/>
            <person name="Papp T."/>
            <person name="Martin F.M."/>
            <person name="Miettinen O."/>
            <person name="Hibbett D.S."/>
            <person name="Nagy L.G."/>
        </authorList>
    </citation>
    <scope>NUCLEOTIDE SEQUENCE [LARGE SCALE GENOMIC DNA]</scope>
    <source>
        <strain evidence="8 9">CBS 309.79</strain>
    </source>
</reference>
<feature type="binding site" evidence="4">
    <location>
        <position position="561"/>
    </location>
    <ligand>
        <name>S-adenosyl-L-methionine</name>
        <dbReference type="ChEBI" id="CHEBI:59789"/>
    </ligand>
</feature>
<dbReference type="GO" id="GO:0009451">
    <property type="term" value="P:RNA modification"/>
    <property type="evidence" value="ECO:0007669"/>
    <property type="project" value="UniProtKB-ARBA"/>
</dbReference>
<dbReference type="PROSITE" id="PS50926">
    <property type="entry name" value="TRAM"/>
    <property type="match status" value="1"/>
</dbReference>
<evidence type="ECO:0000313" key="8">
    <source>
        <dbReference type="EMBL" id="TFL00676.1"/>
    </source>
</evidence>
<evidence type="ECO:0000256" key="4">
    <source>
        <dbReference type="PROSITE-ProRule" id="PRU01024"/>
    </source>
</evidence>
<dbReference type="PANTHER" id="PTHR11061">
    <property type="entry name" value="RNA M5U METHYLTRANSFERASE"/>
    <property type="match status" value="1"/>
</dbReference>
<accession>A0A5C3QF49</accession>
<dbReference type="OrthoDB" id="10250660at2759"/>
<keyword evidence="1 4" id="KW-0489">Methyltransferase</keyword>
<evidence type="ECO:0000259" key="7">
    <source>
        <dbReference type="PROSITE" id="PS50926"/>
    </source>
</evidence>
<dbReference type="STRING" id="1884261.A0A5C3QF49"/>
<evidence type="ECO:0000256" key="2">
    <source>
        <dbReference type="ARBA" id="ARBA00022679"/>
    </source>
</evidence>
<feature type="domain" description="TRAM" evidence="7">
    <location>
        <begin position="116"/>
        <end position="201"/>
    </location>
</feature>
<feature type="active site" description="Nucleophile" evidence="4">
    <location>
        <position position="588"/>
    </location>
</feature>
<dbReference type="PROSITE" id="PS51622">
    <property type="entry name" value="SAM_MT_RNA_M5U_2"/>
    <property type="match status" value="1"/>
</dbReference>
<dbReference type="InterPro" id="IPR029063">
    <property type="entry name" value="SAM-dependent_MTases_sf"/>
</dbReference>
<feature type="active site" evidence="5">
    <location>
        <position position="588"/>
    </location>
</feature>
<sequence>MEVSRSHTPPSDVESAAKKPRLDDGVADVAAVAAESSSSAHAIPNSNGEPPKAAAPAASSKATRRALRVARQRERERKILPEACSSEDVLWHDVLDVVGKEYADAQIEAGTEFDTPFSYRDQVKVRVKSLGMGGVGVGIVEEDEGVVGNGASEQDVDMEHQSKIARRKHWAVLVPFALPGELVLVRVYRSHRLHSMADFLEILEPASPLPEVNTHTPSPSLTRNDDLVRCRYFTKCGGCQFQMVPYDEQLAWKRSSIVRSYQRFSGLDMAGWDGSNAGPSLPRVAETIGSPLQYGYRTKLTPHFDKPPSTAKKTVALEQAQRQANLQPGPDAADTAEQDPDEVLVPSFLKIGFNAQGSKNVMDIEECSIATPVINEGMTTLRKMVARNILNYKKGASLLLRDSLEGTSDESKHICVTEPNSTITERVGPMLFTYPASSFFQNNNAVLPELVGYVKDAIFPPTAPDSQRPTHLVDAYCGSGLFAISLAPHFSVVSGIELSSASIASARKNADLNRTHRIPGSDPATPPIPASTSITFASGTAHTIFTSVTDFPRSQTALIIDPPRKGCDENFLQQLVKFGAGTVVYVSCNVVTQARDIGWVLGRDVGEEGEGKRRRYEVESLRGFDLFPQTAHVEGVAVLRLQDVVE</sequence>
<dbReference type="InterPro" id="IPR030391">
    <property type="entry name" value="MeTrfase_TrmA_CS"/>
</dbReference>
<dbReference type="GO" id="GO:0032259">
    <property type="term" value="P:methylation"/>
    <property type="evidence" value="ECO:0007669"/>
    <property type="project" value="UniProtKB-KW"/>
</dbReference>
<protein>
    <submittedName>
        <fullName evidence="8">S-adenosyl-L-methionine-dependent methyltransferase</fullName>
    </submittedName>
</protein>
<comment type="similarity">
    <text evidence="4">Belongs to the class I-like SAM-binding methyltransferase superfamily. RNA M5U methyltransferase family.</text>
</comment>
<dbReference type="PANTHER" id="PTHR11061:SF30">
    <property type="entry name" value="TRNA (URACIL(54)-C(5))-METHYLTRANSFERASE"/>
    <property type="match status" value="1"/>
</dbReference>
<keyword evidence="9" id="KW-1185">Reference proteome</keyword>
<dbReference type="SUPFAM" id="SSF53335">
    <property type="entry name" value="S-adenosyl-L-methionine-dependent methyltransferases"/>
    <property type="match status" value="1"/>
</dbReference>
<name>A0A5C3QF49_9AGAR</name>
<dbReference type="AlphaFoldDB" id="A0A5C3QF49"/>
<evidence type="ECO:0000313" key="9">
    <source>
        <dbReference type="Proteomes" id="UP000305067"/>
    </source>
</evidence>
<feature type="binding site" evidence="4">
    <location>
        <position position="476"/>
    </location>
    <ligand>
        <name>S-adenosyl-L-methionine</name>
        <dbReference type="ChEBI" id="CHEBI:59789"/>
    </ligand>
</feature>
<dbReference type="CDD" id="cd02440">
    <property type="entry name" value="AdoMet_MTases"/>
    <property type="match status" value="1"/>
</dbReference>
<dbReference type="Gene3D" id="3.40.50.150">
    <property type="entry name" value="Vaccinia Virus protein VP39"/>
    <property type="match status" value="2"/>
</dbReference>
<evidence type="ECO:0000256" key="5">
    <source>
        <dbReference type="PROSITE-ProRule" id="PRU10015"/>
    </source>
</evidence>
<keyword evidence="3 4" id="KW-0949">S-adenosyl-L-methionine</keyword>
<organism evidence="8 9">
    <name type="scientific">Pterulicium gracile</name>
    <dbReference type="NCBI Taxonomy" id="1884261"/>
    <lineage>
        <taxon>Eukaryota</taxon>
        <taxon>Fungi</taxon>
        <taxon>Dikarya</taxon>
        <taxon>Basidiomycota</taxon>
        <taxon>Agaricomycotina</taxon>
        <taxon>Agaricomycetes</taxon>
        <taxon>Agaricomycetidae</taxon>
        <taxon>Agaricales</taxon>
        <taxon>Pleurotineae</taxon>
        <taxon>Pterulaceae</taxon>
        <taxon>Pterulicium</taxon>
    </lineage>
</organism>
<dbReference type="PROSITE" id="PS01230">
    <property type="entry name" value="TRMA_1"/>
    <property type="match status" value="1"/>
</dbReference>
<feature type="binding site" evidence="4">
    <location>
        <position position="497"/>
    </location>
    <ligand>
        <name>S-adenosyl-L-methionine</name>
        <dbReference type="ChEBI" id="CHEBI:59789"/>
    </ligand>
</feature>
<dbReference type="InterPro" id="IPR010280">
    <property type="entry name" value="U5_MeTrfase_fam"/>
</dbReference>
<dbReference type="InterPro" id="IPR030390">
    <property type="entry name" value="MeTrfase_TrmA_AS"/>
</dbReference>
<feature type="compositionally biased region" description="Low complexity" evidence="6">
    <location>
        <begin position="50"/>
        <end position="61"/>
    </location>
</feature>
<feature type="compositionally biased region" description="Basic and acidic residues" evidence="6">
    <location>
        <begin position="15"/>
        <end position="24"/>
    </location>
</feature>
<proteinExistence type="inferred from homology"/>
<dbReference type="Gene3D" id="2.40.50.140">
    <property type="entry name" value="Nucleic acid-binding proteins"/>
    <property type="match status" value="1"/>
</dbReference>